<feature type="compositionally biased region" description="Basic and acidic residues" evidence="1">
    <location>
        <begin position="436"/>
        <end position="452"/>
    </location>
</feature>
<protein>
    <submittedName>
        <fullName evidence="2">Uncharacterized protein</fullName>
    </submittedName>
</protein>
<gene>
    <name evidence="2" type="ORF">DI564_01545</name>
</gene>
<dbReference type="EMBL" id="QFPO01000002">
    <property type="protein sequence ID" value="PZQ19421.1"/>
    <property type="molecule type" value="Genomic_DNA"/>
</dbReference>
<accession>A0A2W5KQS5</accession>
<organism evidence="2 3">
    <name type="scientific">Rhodanobacter denitrificans</name>
    <dbReference type="NCBI Taxonomy" id="666685"/>
    <lineage>
        <taxon>Bacteria</taxon>
        <taxon>Pseudomonadati</taxon>
        <taxon>Pseudomonadota</taxon>
        <taxon>Gammaproteobacteria</taxon>
        <taxon>Lysobacterales</taxon>
        <taxon>Rhodanobacteraceae</taxon>
        <taxon>Rhodanobacter</taxon>
    </lineage>
</organism>
<evidence type="ECO:0000313" key="3">
    <source>
        <dbReference type="Proteomes" id="UP000249046"/>
    </source>
</evidence>
<feature type="compositionally biased region" description="Gly residues" evidence="1">
    <location>
        <begin position="456"/>
        <end position="468"/>
    </location>
</feature>
<comment type="caution">
    <text evidence="2">The sequence shown here is derived from an EMBL/GenBank/DDBJ whole genome shotgun (WGS) entry which is preliminary data.</text>
</comment>
<evidence type="ECO:0000256" key="1">
    <source>
        <dbReference type="SAM" id="MobiDB-lite"/>
    </source>
</evidence>
<proteinExistence type="predicted"/>
<reference evidence="2 3" key="1">
    <citation type="submission" date="2017-08" db="EMBL/GenBank/DDBJ databases">
        <title>Infants hospitalized years apart are colonized by the same room-sourced microbial strains.</title>
        <authorList>
            <person name="Brooks B."/>
            <person name="Olm M.R."/>
            <person name="Firek B.A."/>
            <person name="Baker R."/>
            <person name="Thomas B.C."/>
            <person name="Morowitz M.J."/>
            <person name="Banfield J.F."/>
        </authorList>
    </citation>
    <scope>NUCLEOTIDE SEQUENCE [LARGE SCALE GENOMIC DNA]</scope>
    <source>
        <strain evidence="2">S2_005_003_R2_42</strain>
    </source>
</reference>
<dbReference type="AlphaFoldDB" id="A0A2W5KQS5"/>
<feature type="region of interest" description="Disordered" evidence="1">
    <location>
        <begin position="430"/>
        <end position="468"/>
    </location>
</feature>
<evidence type="ECO:0000313" key="2">
    <source>
        <dbReference type="EMBL" id="PZQ19421.1"/>
    </source>
</evidence>
<dbReference type="Proteomes" id="UP000249046">
    <property type="component" value="Unassembled WGS sequence"/>
</dbReference>
<name>A0A2W5KQS5_9GAMM</name>
<sequence>MEELETMGNLGIPRAIAYSAGLINFFFRGQLTLSAPPDGLFGVLDQGKPHTVLDGVPILADGSDRTFGFTAIRVRARNSTGDANGRLIESGTGRVVPQTMKGGVDGNGHATGMLVAIARYHRNPCYQNDLSGEYVARLNPDFTFQDPFVPSGCPLEQIRSNVPEISVSKPLYIDANGGLPGAPPGGPNACANVGNINTGAVGVCENDRALLEFDFGDDPIPVNATDLFLQVAYRGPLGDDQDGIAVGALDLIEPQYFTAWNHTDWYLYEDQWLRPEEVPDPPGAEVAAASGLEDVSICFGHQLIGHLPAPTQLAPAEFVRVAFLTDRTEVELGTVATFPGGPTVARAAALPLTFPRQSTQEYDGDYEITPWYYGRGTTLGLDLTLYYQYFTGSWWLFNFPEAAALTPPLGNPSTPGIPLPLTTAFTSSPHPLCETHFSESEQKARAARREKQSGQGRAGGIEPEGGGT</sequence>